<dbReference type="EMBL" id="FIZY01000020">
    <property type="protein sequence ID" value="CZF82795.1"/>
    <property type="molecule type" value="Genomic_DNA"/>
</dbReference>
<sequence length="527" mass="60091">MFLIASGAYCTAELQSEFGALPPAFLPLGNKRLFQHQIARIPKGKSVYMTLPESFNVDKHDLNWLASNKVNILFLPEDLSLGESIVAALNLIDYRTEESLSLLYGDTLFLNYPEQENCIAVSHVEDNYQWAYINSGDEPWLQEGSNLQTENTHSVVNGYFQFENPSALIKSLIAKRWHFLEGVNDYHAKHPMKPLYVEDWLDYGHIHTYFHSKAAFTTQRSFNELIISADCVKKSSSNNNKIQAEALWFQNVPPKLRKFLPQLLGVELSSENVSYELEYLHHTALNELFVFGRLPVMTWKRILAGCFDFLDTCQLYTNTDDSSDTLDRLFKDKTKERLASFCESFSIDSNAVWHVNGQSKHSIDSLLALANKRLPKAPGAISVIHGDFCFSNILFDFRTSNVKTIDPRGLTSNGEFSVYGDIRYDIAKLSHSIIGEYDWIIAGYYTLTREDYSISFELSSSGTLHEIQAMFVEKIEQKYGVSYTELLAMQLHLFLSMLPLHSDDEARQFALFANAFRIANLLEESQS</sequence>
<evidence type="ECO:0000313" key="1">
    <source>
        <dbReference type="EMBL" id="CZF82795.1"/>
    </source>
</evidence>
<keyword evidence="2" id="KW-1185">Reference proteome</keyword>
<dbReference type="Proteomes" id="UP000073601">
    <property type="component" value="Unassembled WGS sequence"/>
</dbReference>
<reference evidence="2" key="1">
    <citation type="submission" date="2016-02" db="EMBL/GenBank/DDBJ databases">
        <authorList>
            <person name="Rodrigo-Torres Lidia"/>
            <person name="Arahal R.David."/>
        </authorList>
    </citation>
    <scope>NUCLEOTIDE SEQUENCE [LARGE SCALE GENOMIC DNA]</scope>
    <source>
        <strain evidence="2">CECT 8713</strain>
    </source>
</reference>
<evidence type="ECO:0008006" key="3">
    <source>
        <dbReference type="Google" id="ProtNLM"/>
    </source>
</evidence>
<dbReference type="InterPro" id="IPR029044">
    <property type="entry name" value="Nucleotide-diphossugar_trans"/>
</dbReference>
<gene>
    <name evidence="1" type="ORF">GMA8713_02364</name>
</gene>
<evidence type="ECO:0000313" key="2">
    <source>
        <dbReference type="Proteomes" id="UP000073601"/>
    </source>
</evidence>
<dbReference type="RefSeq" id="WP_062709682.1">
    <property type="nucleotide sequence ID" value="NZ_CAWRCI010000020.1"/>
</dbReference>
<organism evidence="1 2">
    <name type="scientific">Grimontia marina</name>
    <dbReference type="NCBI Taxonomy" id="646534"/>
    <lineage>
        <taxon>Bacteria</taxon>
        <taxon>Pseudomonadati</taxon>
        <taxon>Pseudomonadota</taxon>
        <taxon>Gammaproteobacteria</taxon>
        <taxon>Vibrionales</taxon>
        <taxon>Vibrionaceae</taxon>
        <taxon>Grimontia</taxon>
    </lineage>
</organism>
<dbReference type="OrthoDB" id="9814110at2"/>
<dbReference type="SUPFAM" id="SSF53448">
    <property type="entry name" value="Nucleotide-diphospho-sugar transferases"/>
    <property type="match status" value="1"/>
</dbReference>
<dbReference type="AlphaFoldDB" id="A0A128F8G9"/>
<dbReference type="SUPFAM" id="SSF56112">
    <property type="entry name" value="Protein kinase-like (PK-like)"/>
    <property type="match status" value="1"/>
</dbReference>
<name>A0A128F8G9_9GAMM</name>
<accession>A0A128F8G9</accession>
<proteinExistence type="predicted"/>
<dbReference type="InterPro" id="IPR011009">
    <property type="entry name" value="Kinase-like_dom_sf"/>
</dbReference>
<protein>
    <recommendedName>
        <fullName evidence="3">Capsular biosynthesis protein</fullName>
    </recommendedName>
</protein>